<dbReference type="RefSeq" id="WP_132126520.1">
    <property type="nucleotide sequence ID" value="NZ_SLWS01000028.1"/>
</dbReference>
<organism evidence="1 2">
    <name type="scientific">Actinocrispum wychmicini</name>
    <dbReference type="NCBI Taxonomy" id="1213861"/>
    <lineage>
        <taxon>Bacteria</taxon>
        <taxon>Bacillati</taxon>
        <taxon>Actinomycetota</taxon>
        <taxon>Actinomycetes</taxon>
        <taxon>Pseudonocardiales</taxon>
        <taxon>Pseudonocardiaceae</taxon>
        <taxon>Actinocrispum</taxon>
    </lineage>
</organism>
<dbReference type="Proteomes" id="UP000295680">
    <property type="component" value="Unassembled WGS sequence"/>
</dbReference>
<accession>A0A4R2IH27</accession>
<dbReference type="EMBL" id="SLWS01000028">
    <property type="protein sequence ID" value="TCO43747.1"/>
    <property type="molecule type" value="Genomic_DNA"/>
</dbReference>
<gene>
    <name evidence="1" type="ORF">EV192_12810</name>
</gene>
<dbReference type="InterPro" id="IPR011009">
    <property type="entry name" value="Kinase-like_dom_sf"/>
</dbReference>
<dbReference type="AlphaFoldDB" id="A0A4R2IH27"/>
<reference evidence="1 2" key="1">
    <citation type="submission" date="2019-03" db="EMBL/GenBank/DDBJ databases">
        <title>Genomic Encyclopedia of Type Strains, Phase IV (KMG-IV): sequencing the most valuable type-strain genomes for metagenomic binning, comparative biology and taxonomic classification.</title>
        <authorList>
            <person name="Goeker M."/>
        </authorList>
    </citation>
    <scope>NUCLEOTIDE SEQUENCE [LARGE SCALE GENOMIC DNA]</scope>
    <source>
        <strain evidence="1 2">DSM 45934</strain>
    </source>
</reference>
<evidence type="ECO:0000313" key="2">
    <source>
        <dbReference type="Proteomes" id="UP000295680"/>
    </source>
</evidence>
<dbReference type="GO" id="GO:0016740">
    <property type="term" value="F:transferase activity"/>
    <property type="evidence" value="ECO:0007669"/>
    <property type="project" value="UniProtKB-KW"/>
</dbReference>
<dbReference type="OrthoDB" id="3383851at2"/>
<comment type="caution">
    <text evidence="1">The sequence shown here is derived from an EMBL/GenBank/DDBJ whole genome shotgun (WGS) entry which is preliminary data.</text>
</comment>
<sequence>MSPVDVPIGLLTELRNFHASRPLLLDQHLPGLLLRRLPWGAPNRYFAWRIPTHRTDLPGCEAEICLKLHTGTPQRASIEMRALDHVANAVTAAPRVLWQDRHRRVPVTAMTLLVGDAVPRRRAPVHEALRSIAAVLGQVRALPLGPFAAIPRARSLAESLEATTRIWPATLINAPAEHGINAEMLTLLGEWRDTDDCDILAEPAPVILSPGNSDLDQWLWDSSTRSVHLVDWESAGCSDTAFDAADLVEHPSVRTHSDDDWMAVLPELGVYDETTYRRFRAARRLLALYWLSELWDQRGERPMAFADQRDRTRSLLKPTRV</sequence>
<evidence type="ECO:0000313" key="1">
    <source>
        <dbReference type="EMBL" id="TCO43747.1"/>
    </source>
</evidence>
<keyword evidence="2" id="KW-1185">Reference proteome</keyword>
<name>A0A4R2IH27_9PSEU</name>
<protein>
    <submittedName>
        <fullName evidence="1">Phosphotransferase family enzyme</fullName>
    </submittedName>
</protein>
<dbReference type="SUPFAM" id="SSF56112">
    <property type="entry name" value="Protein kinase-like (PK-like)"/>
    <property type="match status" value="1"/>
</dbReference>
<keyword evidence="1" id="KW-0808">Transferase</keyword>
<proteinExistence type="predicted"/>